<proteinExistence type="inferred from homology"/>
<evidence type="ECO:0000313" key="12">
    <source>
        <dbReference type="Proteomes" id="UP000031130"/>
    </source>
</evidence>
<dbReference type="InterPro" id="IPR001412">
    <property type="entry name" value="aa-tRNA-synth_I_CS"/>
</dbReference>
<keyword evidence="5 10" id="KW-0067">ATP-binding</keyword>
<evidence type="ECO:0000256" key="7">
    <source>
        <dbReference type="ARBA" id="ARBA00023146"/>
    </source>
</evidence>
<dbReference type="KEGG" id="cln:UPTC3659_0566"/>
<dbReference type="GO" id="GO:0004830">
    <property type="term" value="F:tryptophan-tRNA ligase activity"/>
    <property type="evidence" value="ECO:0007669"/>
    <property type="project" value="UniProtKB-UniRule"/>
</dbReference>
<dbReference type="HOGENOM" id="CLU_029244_5_0_7"/>
<dbReference type="InterPro" id="IPR002306">
    <property type="entry name" value="Trp-tRNA-ligase"/>
</dbReference>
<dbReference type="GO" id="GO:0005829">
    <property type="term" value="C:cytosol"/>
    <property type="evidence" value="ECO:0007669"/>
    <property type="project" value="TreeGrafter"/>
</dbReference>
<dbReference type="Proteomes" id="UP000031130">
    <property type="component" value="Chromosome"/>
</dbReference>
<dbReference type="InterPro" id="IPR002305">
    <property type="entry name" value="aa-tRNA-synth_Ic"/>
</dbReference>
<dbReference type="RefSeq" id="WP_039625614.1">
    <property type="nucleotide sequence ID" value="NZ_CP007775.1"/>
</dbReference>
<evidence type="ECO:0000256" key="4">
    <source>
        <dbReference type="ARBA" id="ARBA00022741"/>
    </source>
</evidence>
<dbReference type="PANTHER" id="PTHR43766:SF1">
    <property type="entry name" value="TRYPTOPHAN--TRNA LIGASE, MITOCHONDRIAL"/>
    <property type="match status" value="1"/>
</dbReference>
<dbReference type="Pfam" id="PF00579">
    <property type="entry name" value="tRNA-synt_1b"/>
    <property type="match status" value="1"/>
</dbReference>
<evidence type="ECO:0000256" key="5">
    <source>
        <dbReference type="ARBA" id="ARBA00022840"/>
    </source>
</evidence>
<dbReference type="InterPro" id="IPR014729">
    <property type="entry name" value="Rossmann-like_a/b/a_fold"/>
</dbReference>
<comment type="similarity">
    <text evidence="1 10">Belongs to the class-I aminoacyl-tRNA synthetase family.</text>
</comment>
<dbReference type="EMBL" id="CP007775">
    <property type="protein sequence ID" value="AJD01420.1"/>
    <property type="molecule type" value="Genomic_DNA"/>
</dbReference>
<evidence type="ECO:0000256" key="10">
    <source>
        <dbReference type="RuleBase" id="RU363036"/>
    </source>
</evidence>
<dbReference type="PRINTS" id="PR01039">
    <property type="entry name" value="TRNASYNTHTRP"/>
</dbReference>
<sequence length="319" mass="36048">MRVITGLQPSGDLHIGNYFGSIKQMLNMQEENQMYMFIANYHAMTSSFDGEKLRQNSLKAAAAFLSLGIDPQKSVFWLQSDVKEVMELYWILSQFTPMGLLERAHSYKDKIAKGLNANHGLFSYPVLMAADILLFNAQIVPVGKDQIQHVEIARDIALKANNEWGEIFTLPQAKVNDEVAVVPGTDGTKMSKSYQNTIDIFNTPKTIKKQISSIVTDSTALEDPKDWQNCNIFKIAKLFLDKTEQEALKSRYKKGGEGYGHFKMYLNEIISEYFASAKDEYEKLLANPSKIEEILEFGASKAKKQAQETMEKIYAKIGI</sequence>
<dbReference type="FunFam" id="1.10.240.10:FF:000005">
    <property type="entry name" value="Tryptophan--tRNA ligase"/>
    <property type="match status" value="1"/>
</dbReference>
<evidence type="ECO:0000256" key="1">
    <source>
        <dbReference type="ARBA" id="ARBA00005594"/>
    </source>
</evidence>
<comment type="catalytic activity">
    <reaction evidence="8">
        <text>tRNA(Trp) + L-tryptophan + ATP = L-tryptophyl-tRNA(Trp) + AMP + diphosphate + H(+)</text>
        <dbReference type="Rhea" id="RHEA:24080"/>
        <dbReference type="Rhea" id="RHEA-COMP:9671"/>
        <dbReference type="Rhea" id="RHEA-COMP:9705"/>
        <dbReference type="ChEBI" id="CHEBI:15378"/>
        <dbReference type="ChEBI" id="CHEBI:30616"/>
        <dbReference type="ChEBI" id="CHEBI:33019"/>
        <dbReference type="ChEBI" id="CHEBI:57912"/>
        <dbReference type="ChEBI" id="CHEBI:78442"/>
        <dbReference type="ChEBI" id="CHEBI:78535"/>
        <dbReference type="ChEBI" id="CHEBI:456215"/>
        <dbReference type="EC" id="6.1.1.2"/>
    </reaction>
</comment>
<gene>
    <name evidence="11" type="primary">trpS</name>
    <name evidence="11" type="ORF">UPTC3659_0566</name>
</gene>
<organism evidence="11 12">
    <name type="scientific">Campylobacter lari NCTC 11845</name>
    <dbReference type="NCBI Taxonomy" id="1388749"/>
    <lineage>
        <taxon>Bacteria</taxon>
        <taxon>Pseudomonadati</taxon>
        <taxon>Campylobacterota</taxon>
        <taxon>Epsilonproteobacteria</taxon>
        <taxon>Campylobacterales</taxon>
        <taxon>Campylobacteraceae</taxon>
        <taxon>Campylobacter</taxon>
    </lineage>
</organism>
<dbReference type="OrthoDB" id="9801042at2"/>
<evidence type="ECO:0000256" key="3">
    <source>
        <dbReference type="ARBA" id="ARBA00022598"/>
    </source>
</evidence>
<dbReference type="NCBIfam" id="TIGR00233">
    <property type="entry name" value="trpS"/>
    <property type="match status" value="1"/>
</dbReference>
<dbReference type="CDD" id="cd00806">
    <property type="entry name" value="TrpRS_core"/>
    <property type="match status" value="1"/>
</dbReference>
<dbReference type="GO" id="GO:0005524">
    <property type="term" value="F:ATP binding"/>
    <property type="evidence" value="ECO:0007669"/>
    <property type="project" value="UniProtKB-KW"/>
</dbReference>
<dbReference type="InterPro" id="IPR050203">
    <property type="entry name" value="Trp-tRNA_synthetase"/>
</dbReference>
<dbReference type="SUPFAM" id="SSF52374">
    <property type="entry name" value="Nucleotidylyl transferase"/>
    <property type="match status" value="1"/>
</dbReference>
<dbReference type="AlphaFoldDB" id="A0A0A8HXC2"/>
<dbReference type="GO" id="GO:0006436">
    <property type="term" value="P:tryptophanyl-tRNA aminoacylation"/>
    <property type="evidence" value="ECO:0007669"/>
    <property type="project" value="UniProtKB-UniRule"/>
</dbReference>
<evidence type="ECO:0000256" key="2">
    <source>
        <dbReference type="ARBA" id="ARBA00013161"/>
    </source>
</evidence>
<protein>
    <recommendedName>
        <fullName evidence="2 9">Tryptophan--tRNA ligase</fullName>
        <ecNumber evidence="2 9">6.1.1.2</ecNumber>
    </recommendedName>
</protein>
<dbReference type="Gene3D" id="3.40.50.620">
    <property type="entry name" value="HUPs"/>
    <property type="match status" value="1"/>
</dbReference>
<keyword evidence="6 10" id="KW-0648">Protein biosynthesis</keyword>
<dbReference type="PANTHER" id="PTHR43766">
    <property type="entry name" value="TRYPTOPHAN--TRNA LIGASE, MITOCHONDRIAL"/>
    <property type="match status" value="1"/>
</dbReference>
<keyword evidence="7 10" id="KW-0030">Aminoacyl-tRNA synthetase</keyword>
<keyword evidence="4 10" id="KW-0547">Nucleotide-binding</keyword>
<evidence type="ECO:0000313" key="11">
    <source>
        <dbReference type="EMBL" id="AJD01420.1"/>
    </source>
</evidence>
<name>A0A0A8HXC2_CAMLA</name>
<evidence type="ECO:0000256" key="8">
    <source>
        <dbReference type="ARBA" id="ARBA00049929"/>
    </source>
</evidence>
<dbReference type="Gene3D" id="1.10.240.10">
    <property type="entry name" value="Tyrosyl-Transfer RNA Synthetase"/>
    <property type="match status" value="1"/>
</dbReference>
<evidence type="ECO:0000256" key="9">
    <source>
        <dbReference type="NCBIfam" id="TIGR00233"/>
    </source>
</evidence>
<keyword evidence="3 10" id="KW-0436">Ligase</keyword>
<evidence type="ECO:0000256" key="6">
    <source>
        <dbReference type="ARBA" id="ARBA00022917"/>
    </source>
</evidence>
<dbReference type="PROSITE" id="PS00178">
    <property type="entry name" value="AA_TRNA_LIGASE_I"/>
    <property type="match status" value="1"/>
</dbReference>
<accession>A0A0A8HXC2</accession>
<reference evidence="11 12" key="1">
    <citation type="journal article" date="2014" name="Genome Biol. Evol.">
        <title>Comparative Genomics of the Campylobacter lari Group.</title>
        <authorList>
            <person name="Miller W.G."/>
            <person name="Yee E."/>
            <person name="Chapman M.H."/>
            <person name="Smith T.P."/>
            <person name="Bono J.L."/>
            <person name="Huynh S."/>
            <person name="Parker C.T."/>
            <person name="Vandamme P."/>
            <person name="Luong K."/>
            <person name="Korlach J."/>
        </authorList>
    </citation>
    <scope>NUCLEOTIDE SEQUENCE [LARGE SCALE GENOMIC DNA]</scope>
    <source>
        <strain evidence="12">RM3659</strain>
    </source>
</reference>
<dbReference type="EC" id="6.1.1.2" evidence="2 9"/>